<dbReference type="PANTHER" id="PTHR36838">
    <property type="entry name" value="AUXIN EFFLUX CARRIER FAMILY PROTEIN"/>
    <property type="match status" value="1"/>
</dbReference>
<accession>A0A371ARG5</accession>
<comment type="similarity">
    <text evidence="2">Belongs to the auxin efflux carrier (TC 2.A.69) family.</text>
</comment>
<evidence type="ECO:0000256" key="5">
    <source>
        <dbReference type="ARBA" id="ARBA00022692"/>
    </source>
</evidence>
<evidence type="ECO:0000256" key="7">
    <source>
        <dbReference type="ARBA" id="ARBA00023136"/>
    </source>
</evidence>
<keyword evidence="4" id="KW-1003">Cell membrane</keyword>
<keyword evidence="7 8" id="KW-0472">Membrane</keyword>
<dbReference type="GO" id="GO:0055085">
    <property type="term" value="P:transmembrane transport"/>
    <property type="evidence" value="ECO:0007669"/>
    <property type="project" value="InterPro"/>
</dbReference>
<evidence type="ECO:0000256" key="3">
    <source>
        <dbReference type="ARBA" id="ARBA00022448"/>
    </source>
</evidence>
<gene>
    <name evidence="9" type="ORF">DWV06_16680</name>
</gene>
<feature type="transmembrane region" description="Helical" evidence="8">
    <location>
        <begin position="197"/>
        <end position="216"/>
    </location>
</feature>
<dbReference type="InterPro" id="IPR038770">
    <property type="entry name" value="Na+/solute_symporter_sf"/>
</dbReference>
<dbReference type="InterPro" id="IPR004776">
    <property type="entry name" value="Mem_transp_PIN-like"/>
</dbReference>
<protein>
    <submittedName>
        <fullName evidence="9">AEC family transporter</fullName>
    </submittedName>
</protein>
<evidence type="ECO:0000256" key="2">
    <source>
        <dbReference type="ARBA" id="ARBA00010145"/>
    </source>
</evidence>
<feature type="transmembrane region" description="Helical" evidence="8">
    <location>
        <begin position="228"/>
        <end position="250"/>
    </location>
</feature>
<dbReference type="PANTHER" id="PTHR36838:SF1">
    <property type="entry name" value="SLR1864 PROTEIN"/>
    <property type="match status" value="1"/>
</dbReference>
<feature type="transmembrane region" description="Helical" evidence="8">
    <location>
        <begin position="36"/>
        <end position="55"/>
    </location>
</feature>
<feature type="transmembrane region" description="Helical" evidence="8">
    <location>
        <begin position="6"/>
        <end position="24"/>
    </location>
</feature>
<dbReference type="Pfam" id="PF03547">
    <property type="entry name" value="Mem_trans"/>
    <property type="match status" value="1"/>
</dbReference>
<evidence type="ECO:0000256" key="4">
    <source>
        <dbReference type="ARBA" id="ARBA00022475"/>
    </source>
</evidence>
<evidence type="ECO:0000256" key="1">
    <source>
        <dbReference type="ARBA" id="ARBA00004651"/>
    </source>
</evidence>
<dbReference type="EMBL" id="QRCT01000050">
    <property type="protein sequence ID" value="RDU22165.1"/>
    <property type="molecule type" value="Genomic_DNA"/>
</dbReference>
<feature type="transmembrane region" description="Helical" evidence="8">
    <location>
        <begin position="256"/>
        <end position="277"/>
    </location>
</feature>
<comment type="subcellular location">
    <subcellularLocation>
        <location evidence="1">Cell membrane</location>
        <topology evidence="1">Multi-pass membrane protein</topology>
    </subcellularLocation>
</comment>
<evidence type="ECO:0000313" key="9">
    <source>
        <dbReference type="EMBL" id="RDU22165.1"/>
    </source>
</evidence>
<name>A0A371ARG5_9FIRM</name>
<feature type="transmembrane region" description="Helical" evidence="8">
    <location>
        <begin position="67"/>
        <end position="87"/>
    </location>
</feature>
<keyword evidence="5 8" id="KW-0812">Transmembrane</keyword>
<keyword evidence="10" id="KW-1185">Reference proteome</keyword>
<feature type="transmembrane region" description="Helical" evidence="8">
    <location>
        <begin position="99"/>
        <end position="121"/>
    </location>
</feature>
<feature type="transmembrane region" description="Helical" evidence="8">
    <location>
        <begin position="127"/>
        <end position="150"/>
    </location>
</feature>
<dbReference type="RefSeq" id="WP_115483346.1">
    <property type="nucleotide sequence ID" value="NZ_QRCT01000050.1"/>
</dbReference>
<keyword evidence="3" id="KW-0813">Transport</keyword>
<feature type="transmembrane region" description="Helical" evidence="8">
    <location>
        <begin position="289"/>
        <end position="307"/>
    </location>
</feature>
<dbReference type="Gene3D" id="1.20.1530.20">
    <property type="match status" value="1"/>
</dbReference>
<dbReference type="GO" id="GO:0005886">
    <property type="term" value="C:plasma membrane"/>
    <property type="evidence" value="ECO:0007669"/>
    <property type="project" value="UniProtKB-SubCell"/>
</dbReference>
<evidence type="ECO:0000256" key="8">
    <source>
        <dbReference type="SAM" id="Phobius"/>
    </source>
</evidence>
<reference evidence="9 10" key="1">
    <citation type="submission" date="2018-07" db="EMBL/GenBank/DDBJ databases">
        <title>Anaerosacharophilus polymeroproducens gen. nov. sp. nov., an anaerobic bacterium isolated from salt field.</title>
        <authorList>
            <person name="Kim W."/>
            <person name="Yang S.-H."/>
            <person name="Oh J."/>
            <person name="Lee J.-H."/>
            <person name="Kwon K.K."/>
        </authorList>
    </citation>
    <scope>NUCLEOTIDE SEQUENCE [LARGE SCALE GENOMIC DNA]</scope>
    <source>
        <strain evidence="9 10">MCWD5</strain>
    </source>
</reference>
<dbReference type="AlphaFoldDB" id="A0A371ARG5"/>
<comment type="caution">
    <text evidence="9">The sequence shown here is derived from an EMBL/GenBank/DDBJ whole genome shotgun (WGS) entry which is preliminary data.</text>
</comment>
<dbReference type="Proteomes" id="UP000255036">
    <property type="component" value="Unassembled WGS sequence"/>
</dbReference>
<sequence>MSINVILNQMGVIFLLIMTGFLLNRKGIVKFEENRLLSTLIVNVFNPALIISGVLGDEKTATFKEMMQVTLLAVIIYIILIVLGLFYPKITKIPKKDQVMSNLMILFSNIGFMGIPVLSGIYGKEVILLYITIFLIPFNILVYTYGIFLLTKDLKSGREKFQIKKIFNIGVLACIAAIIIFAFGIRLPKFAVSTINYLGSVTIPLSMITIGISLGATRLKEVFSDIQLYKVAVLKLLILPITLVFLIRPFVDNPVILGVTVILAGMPIGNISTLLANEYDLDSDLPTRGIVLTTLLSLITLPIVFMFL</sequence>
<feature type="transmembrane region" description="Helical" evidence="8">
    <location>
        <begin position="166"/>
        <end position="185"/>
    </location>
</feature>
<organism evidence="9 10">
    <name type="scientific">Anaerosacchariphilus polymeriproducens</name>
    <dbReference type="NCBI Taxonomy" id="1812858"/>
    <lineage>
        <taxon>Bacteria</taxon>
        <taxon>Bacillati</taxon>
        <taxon>Bacillota</taxon>
        <taxon>Clostridia</taxon>
        <taxon>Lachnospirales</taxon>
        <taxon>Lachnospiraceae</taxon>
        <taxon>Anaerosacchariphilus</taxon>
    </lineage>
</organism>
<keyword evidence="6 8" id="KW-1133">Transmembrane helix</keyword>
<evidence type="ECO:0000313" key="10">
    <source>
        <dbReference type="Proteomes" id="UP000255036"/>
    </source>
</evidence>
<dbReference type="OrthoDB" id="9798064at2"/>
<evidence type="ECO:0000256" key="6">
    <source>
        <dbReference type="ARBA" id="ARBA00022989"/>
    </source>
</evidence>
<proteinExistence type="inferred from homology"/>